<reference evidence="2 3" key="1">
    <citation type="journal article" date="2014" name="PLoS ONE">
        <title>De novo Genome Assembly of the Fungal Plant Pathogen Pyrenophora semeniperda.</title>
        <authorList>
            <person name="Soliai M.M."/>
            <person name="Meyer S.E."/>
            <person name="Udall J.A."/>
            <person name="Elzinga D.E."/>
            <person name="Hermansen R.A."/>
            <person name="Bodily P.M."/>
            <person name="Hart A.A."/>
            <person name="Coleman C.E."/>
        </authorList>
    </citation>
    <scope>NUCLEOTIDE SEQUENCE [LARGE SCALE GENOMIC DNA]</scope>
    <source>
        <strain evidence="2 3">CCB06</strain>
        <tissue evidence="2">Mycelium</tissue>
    </source>
</reference>
<sequence>MTRSNSPKTIFDSSIMFSTKAIPLRALSRAPYQVTCPAARRLYATDHDQRTKEMLKTSSRLTWITTTAAIGAAALYYTTNSSPSADSPASPDPPKDNPSAAKATQPGHRHEAAYASDVPKPVEDRHGDSVSKHSIAAHKNEEKVREGKFSGKEFDNHVQTHSPGKPGGDFEKR</sequence>
<name>A0A3M7M9A4_9PLEO</name>
<feature type="compositionally biased region" description="Low complexity" evidence="1">
    <location>
        <begin position="79"/>
        <end position="89"/>
    </location>
</feature>
<dbReference type="AlphaFoldDB" id="A0A3M7M9A4"/>
<evidence type="ECO:0000313" key="3">
    <source>
        <dbReference type="Proteomes" id="UP000265663"/>
    </source>
</evidence>
<protein>
    <submittedName>
        <fullName evidence="2">Chitin binding</fullName>
    </submittedName>
</protein>
<dbReference type="OrthoDB" id="5418632at2759"/>
<dbReference type="Proteomes" id="UP000265663">
    <property type="component" value="Unassembled WGS sequence"/>
</dbReference>
<gene>
    <name evidence="2" type="ORF">GMOD_00008659</name>
</gene>
<evidence type="ECO:0000256" key="1">
    <source>
        <dbReference type="SAM" id="MobiDB-lite"/>
    </source>
</evidence>
<organism evidence="2 3">
    <name type="scientific">Pyrenophora seminiperda CCB06</name>
    <dbReference type="NCBI Taxonomy" id="1302712"/>
    <lineage>
        <taxon>Eukaryota</taxon>
        <taxon>Fungi</taxon>
        <taxon>Dikarya</taxon>
        <taxon>Ascomycota</taxon>
        <taxon>Pezizomycotina</taxon>
        <taxon>Dothideomycetes</taxon>
        <taxon>Pleosporomycetidae</taxon>
        <taxon>Pleosporales</taxon>
        <taxon>Pleosporineae</taxon>
        <taxon>Pleosporaceae</taxon>
        <taxon>Pyrenophora</taxon>
    </lineage>
</organism>
<feature type="compositionally biased region" description="Basic and acidic residues" evidence="1">
    <location>
        <begin position="138"/>
        <end position="158"/>
    </location>
</feature>
<feature type="region of interest" description="Disordered" evidence="1">
    <location>
        <begin position="79"/>
        <end position="173"/>
    </location>
</feature>
<evidence type="ECO:0000313" key="2">
    <source>
        <dbReference type="EMBL" id="RMZ70984.1"/>
    </source>
</evidence>
<dbReference type="EMBL" id="KE747825">
    <property type="protein sequence ID" value="RMZ70984.1"/>
    <property type="molecule type" value="Genomic_DNA"/>
</dbReference>
<feature type="compositionally biased region" description="Basic and acidic residues" evidence="1">
    <location>
        <begin position="120"/>
        <end position="131"/>
    </location>
</feature>
<accession>A0A3M7M9A4</accession>
<proteinExistence type="predicted"/>
<keyword evidence="3" id="KW-1185">Reference proteome</keyword>